<protein>
    <submittedName>
        <fullName evidence="2">Putative alkaline shock family protein YloU</fullName>
    </submittedName>
</protein>
<dbReference type="PANTHER" id="PTHR34297">
    <property type="entry name" value="HYPOTHETICAL CYTOSOLIC PROTEIN-RELATED"/>
    <property type="match status" value="1"/>
</dbReference>
<sequence length="144" mass="15549">MAEETILLAHEGEANGETRVNSRVLEIIAGLAAEEVEGVARLRGSISERAKEAFGRHVHGKGVEMRQTADGLEVDVYVDLNYGVSVTKVAHKIQEHIANQVAAMTELHVDMVNVHIAGVVSLKPEVSIDPNDLFGEKTEANGDK</sequence>
<dbReference type="PANTHER" id="PTHR34297:SF1">
    <property type="entry name" value="ASP23_GLS24 FAMILY ENVELOPE STRESS RESPONSE PROTEIN"/>
    <property type="match status" value="1"/>
</dbReference>
<dbReference type="KEGG" id="wso:WSWS_01260"/>
<keyword evidence="3" id="KW-1185">Reference proteome</keyword>
<accession>A0A288QUT2</accession>
<name>A0A288QUT2_9LACO</name>
<dbReference type="AlphaFoldDB" id="A0A288QUT2"/>
<evidence type="ECO:0000313" key="2">
    <source>
        <dbReference type="EMBL" id="RDL05389.1"/>
    </source>
</evidence>
<evidence type="ECO:0000256" key="1">
    <source>
        <dbReference type="ARBA" id="ARBA00005721"/>
    </source>
</evidence>
<dbReference type="Proteomes" id="UP000254912">
    <property type="component" value="Unassembled WGS sequence"/>
</dbReference>
<reference evidence="2 3" key="1">
    <citation type="submission" date="2018-07" db="EMBL/GenBank/DDBJ databases">
        <title>Genomic Encyclopedia of Type Strains, Phase III (KMG-III): the genomes of soil and plant-associated and newly described type strains.</title>
        <authorList>
            <person name="Whitman W."/>
        </authorList>
    </citation>
    <scope>NUCLEOTIDE SEQUENCE [LARGE SCALE GENOMIC DNA]</scope>
    <source>
        <strain evidence="2 3">CECT 7031</strain>
    </source>
</reference>
<dbReference type="EMBL" id="QRAS01000003">
    <property type="protein sequence ID" value="RDL05389.1"/>
    <property type="molecule type" value="Genomic_DNA"/>
</dbReference>
<dbReference type="GeneID" id="94546446"/>
<comment type="similarity">
    <text evidence="1">Belongs to the asp23 family.</text>
</comment>
<organism evidence="2 3">
    <name type="scientific">Weissella soli</name>
    <dbReference type="NCBI Taxonomy" id="155866"/>
    <lineage>
        <taxon>Bacteria</taxon>
        <taxon>Bacillati</taxon>
        <taxon>Bacillota</taxon>
        <taxon>Bacilli</taxon>
        <taxon>Lactobacillales</taxon>
        <taxon>Lactobacillaceae</taxon>
        <taxon>Weissella</taxon>
    </lineage>
</organism>
<comment type="caution">
    <text evidence="2">The sequence shown here is derived from an EMBL/GenBank/DDBJ whole genome shotgun (WGS) entry which is preliminary data.</text>
</comment>
<dbReference type="RefSeq" id="WP_070230459.1">
    <property type="nucleotide sequence ID" value="NZ_BJYO01000004.1"/>
</dbReference>
<dbReference type="OrthoDB" id="9793465at2"/>
<dbReference type="InterPro" id="IPR005531">
    <property type="entry name" value="Asp23"/>
</dbReference>
<dbReference type="Pfam" id="PF03780">
    <property type="entry name" value="Asp23"/>
    <property type="match status" value="1"/>
</dbReference>
<evidence type="ECO:0000313" key="3">
    <source>
        <dbReference type="Proteomes" id="UP000254912"/>
    </source>
</evidence>
<gene>
    <name evidence="2" type="ORF">DFP99_1349</name>
</gene>
<proteinExistence type="inferred from homology"/>